<feature type="signal peptide" evidence="1">
    <location>
        <begin position="1"/>
        <end position="23"/>
    </location>
</feature>
<name>A0A4P2QFU7_SORCE</name>
<organism evidence="2 3">
    <name type="scientific">Sorangium cellulosum</name>
    <name type="common">Polyangium cellulosum</name>
    <dbReference type="NCBI Taxonomy" id="56"/>
    <lineage>
        <taxon>Bacteria</taxon>
        <taxon>Pseudomonadati</taxon>
        <taxon>Myxococcota</taxon>
        <taxon>Polyangia</taxon>
        <taxon>Polyangiales</taxon>
        <taxon>Polyangiaceae</taxon>
        <taxon>Sorangium</taxon>
    </lineage>
</organism>
<evidence type="ECO:0000256" key="1">
    <source>
        <dbReference type="SAM" id="SignalP"/>
    </source>
</evidence>
<dbReference type="PROSITE" id="PS51257">
    <property type="entry name" value="PROKAR_LIPOPROTEIN"/>
    <property type="match status" value="1"/>
</dbReference>
<dbReference type="RefSeq" id="WP_237244935.1">
    <property type="nucleotide sequence ID" value="NZ_CP012672.1"/>
</dbReference>
<sequence>MKSRFPTCSILLVASLLSLSACGDDDGGSDGGGAACGAFAACGGDPTGSWAIEETCLDPSMFAELTESCDAQIDISGVEMVGTAEFKPDSTYVTTSTMEGPMKVVYPPSCLTMEGVTLTCAQLDAVMQELLAQGVATFSSASCVAAGAGCACTLVLEETTTTGEGTWSVSGTSLTVTPDNGEAPEEVPFCVEGSSLTMALQAGEEGDAPGKAKSYMRLTKQ</sequence>
<dbReference type="Proteomes" id="UP000295497">
    <property type="component" value="Chromosome"/>
</dbReference>
<evidence type="ECO:0000313" key="2">
    <source>
        <dbReference type="EMBL" id="AUX28386.1"/>
    </source>
</evidence>
<accession>A0A4P2QFU7</accession>
<dbReference type="AlphaFoldDB" id="A0A4P2QFU7"/>
<evidence type="ECO:0000313" key="3">
    <source>
        <dbReference type="Proteomes" id="UP000295497"/>
    </source>
</evidence>
<keyword evidence="1" id="KW-0732">Signal</keyword>
<protein>
    <recommendedName>
        <fullName evidence="4">Secreted protein</fullName>
    </recommendedName>
</protein>
<evidence type="ECO:0008006" key="4">
    <source>
        <dbReference type="Google" id="ProtNLM"/>
    </source>
</evidence>
<feature type="chain" id="PRO_5020788865" description="Secreted protein" evidence="1">
    <location>
        <begin position="24"/>
        <end position="221"/>
    </location>
</feature>
<reference evidence="2 3" key="1">
    <citation type="submission" date="2015-09" db="EMBL/GenBank/DDBJ databases">
        <title>Sorangium comparison.</title>
        <authorList>
            <person name="Zaburannyi N."/>
            <person name="Bunk B."/>
            <person name="Overmann J."/>
            <person name="Mueller R."/>
        </authorList>
    </citation>
    <scope>NUCLEOTIDE SEQUENCE [LARGE SCALE GENOMIC DNA]</scope>
    <source>
        <strain evidence="2 3">So ce836</strain>
    </source>
</reference>
<dbReference type="EMBL" id="CP012672">
    <property type="protein sequence ID" value="AUX28386.1"/>
    <property type="molecule type" value="Genomic_DNA"/>
</dbReference>
<gene>
    <name evidence="2" type="ORF">SOCE836_004560</name>
</gene>
<proteinExistence type="predicted"/>